<dbReference type="GO" id="GO:0005762">
    <property type="term" value="C:mitochondrial large ribosomal subunit"/>
    <property type="evidence" value="ECO:0007669"/>
    <property type="project" value="TreeGrafter"/>
</dbReference>
<evidence type="ECO:0000313" key="7">
    <source>
        <dbReference type="Proteomes" id="UP000887566"/>
    </source>
</evidence>
<keyword evidence="2 6" id="KW-0689">Ribosomal protein</keyword>
<evidence type="ECO:0000256" key="2">
    <source>
        <dbReference type="ARBA" id="ARBA00022980"/>
    </source>
</evidence>
<dbReference type="Proteomes" id="UP000887566">
    <property type="component" value="Unplaced"/>
</dbReference>
<organism evidence="7 8">
    <name type="scientific">Plectus sambesii</name>
    <dbReference type="NCBI Taxonomy" id="2011161"/>
    <lineage>
        <taxon>Eukaryota</taxon>
        <taxon>Metazoa</taxon>
        <taxon>Ecdysozoa</taxon>
        <taxon>Nematoda</taxon>
        <taxon>Chromadorea</taxon>
        <taxon>Plectida</taxon>
        <taxon>Plectina</taxon>
        <taxon>Plectoidea</taxon>
        <taxon>Plectidae</taxon>
        <taxon>Plectus</taxon>
    </lineage>
</organism>
<dbReference type="InterPro" id="IPR001063">
    <property type="entry name" value="Ribosomal_uL22"/>
</dbReference>
<dbReference type="Gene3D" id="3.90.470.10">
    <property type="entry name" value="Ribosomal protein L22/L17"/>
    <property type="match status" value="1"/>
</dbReference>
<reference evidence="8" key="1">
    <citation type="submission" date="2022-11" db="UniProtKB">
        <authorList>
            <consortium name="WormBaseParasite"/>
        </authorList>
    </citation>
    <scope>IDENTIFICATION</scope>
</reference>
<dbReference type="PANTHER" id="PTHR13501:SF8">
    <property type="entry name" value="LARGE RIBOSOMAL SUBUNIT PROTEIN UL22M"/>
    <property type="match status" value="1"/>
</dbReference>
<dbReference type="GO" id="GO:0006412">
    <property type="term" value="P:translation"/>
    <property type="evidence" value="ECO:0007669"/>
    <property type="project" value="InterPro"/>
</dbReference>
<evidence type="ECO:0000256" key="3">
    <source>
        <dbReference type="ARBA" id="ARBA00023274"/>
    </source>
</evidence>
<dbReference type="AlphaFoldDB" id="A0A914VYA2"/>
<proteinExistence type="inferred from homology"/>
<keyword evidence="3 6" id="KW-0687">Ribonucleoprotein</keyword>
<evidence type="ECO:0000256" key="5">
    <source>
        <dbReference type="ARBA" id="ARBA00035506"/>
    </source>
</evidence>
<dbReference type="InterPro" id="IPR047867">
    <property type="entry name" value="Ribosomal_uL22_bac/org-type"/>
</dbReference>
<dbReference type="GO" id="GO:0003735">
    <property type="term" value="F:structural constituent of ribosome"/>
    <property type="evidence" value="ECO:0007669"/>
    <property type="project" value="InterPro"/>
</dbReference>
<evidence type="ECO:0000256" key="1">
    <source>
        <dbReference type="ARBA" id="ARBA00009451"/>
    </source>
</evidence>
<accession>A0A914VYA2</accession>
<evidence type="ECO:0000256" key="6">
    <source>
        <dbReference type="RuleBase" id="RU004005"/>
    </source>
</evidence>
<dbReference type="WBParaSite" id="PSAMB.scaffold2730size21596.g18909.t1">
    <property type="protein sequence ID" value="PSAMB.scaffold2730size21596.g18909.t1"/>
    <property type="gene ID" value="PSAMB.scaffold2730size21596.g18909"/>
</dbReference>
<comment type="similarity">
    <text evidence="1 6">Belongs to the universal ribosomal protein uL22 family.</text>
</comment>
<dbReference type="SUPFAM" id="SSF54843">
    <property type="entry name" value="Ribosomal protein L22"/>
    <property type="match status" value="1"/>
</dbReference>
<name>A0A914VYA2_9BILA</name>
<protein>
    <recommendedName>
        <fullName evidence="4">Large ribosomal subunit protein uL22m</fullName>
    </recommendedName>
    <alternativeName>
        <fullName evidence="5">39S ribosomal protein L22, mitochondrial</fullName>
    </alternativeName>
</protein>
<evidence type="ECO:0000313" key="8">
    <source>
        <dbReference type="WBParaSite" id="PSAMB.scaffold2730size21596.g18909.t1"/>
    </source>
</evidence>
<evidence type="ECO:0000256" key="4">
    <source>
        <dbReference type="ARBA" id="ARBA00035286"/>
    </source>
</evidence>
<dbReference type="PANTHER" id="PTHR13501">
    <property type="entry name" value="CHLOROPLAST 50S RIBOSOMAL PROTEIN L22-RELATED"/>
    <property type="match status" value="1"/>
</dbReference>
<keyword evidence="7" id="KW-1185">Reference proteome</keyword>
<dbReference type="InterPro" id="IPR036394">
    <property type="entry name" value="Ribosomal_uL22_sf"/>
</dbReference>
<sequence length="129" mass="15548">MWYVCELVRNRPVDDALKQLQFTFRKGAEIMIEMLNEAKERAKKEFNIEYPSNTFIAEAFPIQSEIVYGYRRHAHDRFEKHRYRYTHVFVRLEEGEGPGHSGPEPPPSGWTKMADYYKYLRDRRIKYPL</sequence>
<dbReference type="Pfam" id="PF00237">
    <property type="entry name" value="Ribosomal_L22"/>
    <property type="match status" value="1"/>
</dbReference>